<feature type="transmembrane region" description="Helical" evidence="1">
    <location>
        <begin position="103"/>
        <end position="129"/>
    </location>
</feature>
<gene>
    <name evidence="2" type="ORF">B7463_g4012</name>
</gene>
<keyword evidence="1" id="KW-0812">Transmembrane</keyword>
<proteinExistence type="predicted"/>
<feature type="transmembrane region" description="Helical" evidence="1">
    <location>
        <begin position="52"/>
        <end position="71"/>
    </location>
</feature>
<keyword evidence="3" id="KW-1185">Reference proteome</keyword>
<dbReference type="EMBL" id="NCSJ02000057">
    <property type="protein sequence ID" value="RFU32288.1"/>
    <property type="molecule type" value="Genomic_DNA"/>
</dbReference>
<comment type="caution">
    <text evidence="2">The sequence shown here is derived from an EMBL/GenBank/DDBJ whole genome shotgun (WGS) entry which is preliminary data.</text>
</comment>
<protein>
    <submittedName>
        <fullName evidence="2">Uncharacterized protein</fullName>
    </submittedName>
</protein>
<feature type="transmembrane region" description="Helical" evidence="1">
    <location>
        <begin position="233"/>
        <end position="260"/>
    </location>
</feature>
<reference evidence="2 3" key="1">
    <citation type="submission" date="2018-05" db="EMBL/GenBank/DDBJ databases">
        <title>Draft genome sequence of Scytalidium lignicola DSM 105466, a ubiquitous saprotrophic fungus.</title>
        <authorList>
            <person name="Buettner E."/>
            <person name="Gebauer A.M."/>
            <person name="Hofrichter M."/>
            <person name="Liers C."/>
            <person name="Kellner H."/>
        </authorList>
    </citation>
    <scope>NUCLEOTIDE SEQUENCE [LARGE SCALE GENOMIC DNA]</scope>
    <source>
        <strain evidence="2 3">DSM 105466</strain>
    </source>
</reference>
<dbReference type="AlphaFoldDB" id="A0A3E2HFS9"/>
<feature type="non-terminal residue" evidence="2">
    <location>
        <position position="261"/>
    </location>
</feature>
<feature type="non-terminal residue" evidence="2">
    <location>
        <position position="1"/>
    </location>
</feature>
<accession>A0A3E2HFS9</accession>
<dbReference type="OrthoDB" id="3529036at2759"/>
<keyword evidence="1" id="KW-1133">Transmembrane helix</keyword>
<evidence type="ECO:0000313" key="3">
    <source>
        <dbReference type="Proteomes" id="UP000258309"/>
    </source>
</evidence>
<evidence type="ECO:0000256" key="1">
    <source>
        <dbReference type="SAM" id="Phobius"/>
    </source>
</evidence>
<name>A0A3E2HFS9_SCYLI</name>
<feature type="transmembrane region" description="Helical" evidence="1">
    <location>
        <begin position="150"/>
        <end position="165"/>
    </location>
</feature>
<dbReference type="Proteomes" id="UP000258309">
    <property type="component" value="Unassembled WGS sequence"/>
</dbReference>
<keyword evidence="1" id="KW-0472">Membrane</keyword>
<evidence type="ECO:0000313" key="2">
    <source>
        <dbReference type="EMBL" id="RFU32288.1"/>
    </source>
</evidence>
<organism evidence="2 3">
    <name type="scientific">Scytalidium lignicola</name>
    <name type="common">Hyphomycete</name>
    <dbReference type="NCBI Taxonomy" id="5539"/>
    <lineage>
        <taxon>Eukaryota</taxon>
        <taxon>Fungi</taxon>
        <taxon>Dikarya</taxon>
        <taxon>Ascomycota</taxon>
        <taxon>Pezizomycotina</taxon>
        <taxon>Leotiomycetes</taxon>
        <taxon>Leotiomycetes incertae sedis</taxon>
        <taxon>Scytalidium</taxon>
    </lineage>
</organism>
<sequence length="261" mass="28368">MAFAMACHDIVATFCTFDIMANNTTFILPQWLIAKEPGMNCRSHQYILDMFAAYNLVAIILSVILASPFFVNISRNVQQVILPWNWCKDSGGSDEESSPLVTVISFIATVLGSIAIALAAPLLAGNTIVKNHPTVNRWTIIEQWSTRPRVSIFVFVFNLIAAKLFEGNDTQGFIKTAASSLVSEIVMELFGIKFLMNQSSVSLQKFDPKLPCTEPASDAGQIPANCPAMQQGAIGLVVVILINAVLVVLLFLCLPCTGLAI</sequence>